<keyword evidence="9" id="KW-0223">Dioxygenase</keyword>
<organism evidence="20 21">
    <name type="scientific">Paralvinella palmiformis</name>
    <dbReference type="NCBI Taxonomy" id="53620"/>
    <lineage>
        <taxon>Eukaryota</taxon>
        <taxon>Metazoa</taxon>
        <taxon>Spiralia</taxon>
        <taxon>Lophotrochozoa</taxon>
        <taxon>Annelida</taxon>
        <taxon>Polychaeta</taxon>
        <taxon>Sedentaria</taxon>
        <taxon>Canalipalpata</taxon>
        <taxon>Terebellida</taxon>
        <taxon>Terebelliformia</taxon>
        <taxon>Alvinellidae</taxon>
        <taxon>Paralvinella</taxon>
    </lineage>
</organism>
<dbReference type="InterPro" id="IPR010376">
    <property type="entry name" value="GBBH-like_N"/>
</dbReference>
<dbReference type="FunFam" id="3.30.2020.30:FF:000002">
    <property type="entry name" value="Putative gamma-butyrobetaine dioxygenase"/>
    <property type="match status" value="1"/>
</dbReference>
<evidence type="ECO:0000256" key="7">
    <source>
        <dbReference type="ARBA" id="ARBA00022723"/>
    </source>
</evidence>
<evidence type="ECO:0000256" key="9">
    <source>
        <dbReference type="ARBA" id="ARBA00022964"/>
    </source>
</evidence>
<dbReference type="EC" id="1.14.11.8" evidence="5"/>
<sequence>MFRILFGRTFMRNIVGCSRNTRLTPAGIAGSRFAADFHTSPEHRGDNAGKNPHDVIGSYDPTWLRENCRCSDCFSHVTAQRKVLFYDLQPEQRTVANVRLAPSPGDKITVEWTDGHVSEYDPDWLARNVHPGDPDPVERRLWDGATFNALSPDRIPREAFQNRDKGIKRLVRNLVVYGFGLVQGVEPTPEATRELAERVSYIRKTIFGGMWSLTSDMAREDLAYTKVDLGAHTDTTYFSEPAGIQVFHCIEHDGHGGETLLVDGFNAAQRLLRDDPEGFRMLCRHPIHHEYREKQAGQTYQLRSLAPVLATNPASGELVSIRYNHNDRSPISTIPQPEVAAYYDALAALSRRITDPDAEFWIKLNPGMVLFVDNWRVLHEPVPSVEPVPPVEPVPSVSEPPNPYAGDLGDFVQPEAHDEPEMEAPIPLPRPVAAEPGPISYTQVPASTERGKASLVDSVHP</sequence>
<dbReference type="EMBL" id="JAODUP010000814">
    <property type="protein sequence ID" value="KAK2143774.1"/>
    <property type="molecule type" value="Genomic_DNA"/>
</dbReference>
<evidence type="ECO:0000256" key="8">
    <source>
        <dbReference type="ARBA" id="ARBA00022873"/>
    </source>
</evidence>
<comment type="cofactor">
    <cofactor evidence="2">
        <name>L-ascorbate</name>
        <dbReference type="ChEBI" id="CHEBI:38290"/>
    </cofactor>
</comment>
<evidence type="ECO:0000259" key="18">
    <source>
        <dbReference type="Pfam" id="PF02668"/>
    </source>
</evidence>
<evidence type="ECO:0000256" key="10">
    <source>
        <dbReference type="ARBA" id="ARBA00023002"/>
    </source>
</evidence>
<evidence type="ECO:0000256" key="14">
    <source>
        <dbReference type="ARBA" id="ARBA00032283"/>
    </source>
</evidence>
<dbReference type="PANTHER" id="PTHR10696">
    <property type="entry name" value="GAMMA-BUTYROBETAINE HYDROXYLASE-RELATED"/>
    <property type="match status" value="1"/>
</dbReference>
<comment type="function">
    <text evidence="15">Converts trimethyllysine (TML) into hydroxytrimethyllysine (HTML).</text>
</comment>
<dbReference type="Proteomes" id="UP001208570">
    <property type="component" value="Unassembled WGS sequence"/>
</dbReference>
<keyword evidence="11" id="KW-0408">Iron</keyword>
<evidence type="ECO:0000256" key="4">
    <source>
        <dbReference type="ARBA" id="ARBA00008654"/>
    </source>
</evidence>
<feature type="domain" description="Gamma-butyrobetaine hydroxylase-like N-terminal" evidence="19">
    <location>
        <begin position="58"/>
        <end position="125"/>
    </location>
</feature>
<evidence type="ECO:0000259" key="19">
    <source>
        <dbReference type="Pfam" id="PF06155"/>
    </source>
</evidence>
<evidence type="ECO:0000256" key="12">
    <source>
        <dbReference type="ARBA" id="ARBA00030363"/>
    </source>
</evidence>
<comment type="similarity">
    <text evidence="4">Belongs to the gamma-BBH/TMLD family.</text>
</comment>
<dbReference type="AlphaFoldDB" id="A0AAD9IZH9"/>
<keyword evidence="7" id="KW-0479">Metal-binding</keyword>
<dbReference type="NCBIfam" id="TIGR02410">
    <property type="entry name" value="carnitine_TMLD"/>
    <property type="match status" value="1"/>
</dbReference>
<feature type="domain" description="TauD/TfdA-like" evidence="18">
    <location>
        <begin position="155"/>
        <end position="380"/>
    </location>
</feature>
<evidence type="ECO:0000256" key="5">
    <source>
        <dbReference type="ARBA" id="ARBA00012267"/>
    </source>
</evidence>
<evidence type="ECO:0000313" key="20">
    <source>
        <dbReference type="EMBL" id="KAK2143774.1"/>
    </source>
</evidence>
<dbReference type="InterPro" id="IPR050411">
    <property type="entry name" value="AlphaKG_dependent_hydroxylases"/>
</dbReference>
<proteinExistence type="inferred from homology"/>
<keyword evidence="10" id="KW-0560">Oxidoreductase</keyword>
<feature type="region of interest" description="Disordered" evidence="17">
    <location>
        <begin position="384"/>
        <end position="461"/>
    </location>
</feature>
<dbReference type="InterPro" id="IPR012776">
    <property type="entry name" value="Trimethyllysine_dOase"/>
</dbReference>
<gene>
    <name evidence="20" type="ORF">LSH36_814g02011</name>
</gene>
<dbReference type="SUPFAM" id="SSF51197">
    <property type="entry name" value="Clavaminate synthase-like"/>
    <property type="match status" value="1"/>
</dbReference>
<comment type="pathway">
    <text evidence="3">Amine and polyamine biosynthesis; carnitine biosynthesis.</text>
</comment>
<dbReference type="InterPro" id="IPR003819">
    <property type="entry name" value="TauD/TfdA-like"/>
</dbReference>
<dbReference type="FunFam" id="3.60.130.10:FF:000001">
    <property type="entry name" value="Trimethyllysine dioxygenase, mitochondrial"/>
    <property type="match status" value="1"/>
</dbReference>
<dbReference type="GO" id="GO:0045329">
    <property type="term" value="P:carnitine biosynthetic process"/>
    <property type="evidence" value="ECO:0007669"/>
    <property type="project" value="UniProtKB-KW"/>
</dbReference>
<evidence type="ECO:0000256" key="11">
    <source>
        <dbReference type="ARBA" id="ARBA00023004"/>
    </source>
</evidence>
<evidence type="ECO:0000313" key="21">
    <source>
        <dbReference type="Proteomes" id="UP001208570"/>
    </source>
</evidence>
<dbReference type="Gene3D" id="3.30.2020.30">
    <property type="match status" value="1"/>
</dbReference>
<comment type="catalytic activity">
    <reaction evidence="16">
        <text>N(6),N(6),N(6)-trimethyl-L-lysine + 2-oxoglutarate + O2 = (3S)-3-hydroxy-N(6),N(6),N(6)-trimethyl-L-lysine + succinate + CO2</text>
        <dbReference type="Rhea" id="RHEA:14181"/>
        <dbReference type="ChEBI" id="CHEBI:15379"/>
        <dbReference type="ChEBI" id="CHEBI:16526"/>
        <dbReference type="ChEBI" id="CHEBI:16810"/>
        <dbReference type="ChEBI" id="CHEBI:30031"/>
        <dbReference type="ChEBI" id="CHEBI:58100"/>
        <dbReference type="ChEBI" id="CHEBI:141499"/>
        <dbReference type="EC" id="1.14.11.8"/>
    </reaction>
</comment>
<keyword evidence="8" id="KW-0124">Carnitine biosynthesis</keyword>
<dbReference type="Gene3D" id="3.60.130.10">
    <property type="entry name" value="Clavaminate synthase-like"/>
    <property type="match status" value="1"/>
</dbReference>
<evidence type="ECO:0000256" key="1">
    <source>
        <dbReference type="ARBA" id="ARBA00001954"/>
    </source>
</evidence>
<dbReference type="InterPro" id="IPR038492">
    <property type="entry name" value="GBBH-like_N_sf"/>
</dbReference>
<dbReference type="GO" id="GO:0005506">
    <property type="term" value="F:iron ion binding"/>
    <property type="evidence" value="ECO:0007669"/>
    <property type="project" value="InterPro"/>
</dbReference>
<name>A0AAD9IZH9_9ANNE</name>
<evidence type="ECO:0000256" key="3">
    <source>
        <dbReference type="ARBA" id="ARBA00005022"/>
    </source>
</evidence>
<dbReference type="GO" id="GO:0005739">
    <property type="term" value="C:mitochondrion"/>
    <property type="evidence" value="ECO:0007669"/>
    <property type="project" value="TreeGrafter"/>
</dbReference>
<reference evidence="20" key="1">
    <citation type="journal article" date="2023" name="Mol. Biol. Evol.">
        <title>Third-Generation Sequencing Reveals the Adaptive Role of the Epigenome in Three Deep-Sea Polychaetes.</title>
        <authorList>
            <person name="Perez M."/>
            <person name="Aroh O."/>
            <person name="Sun Y."/>
            <person name="Lan Y."/>
            <person name="Juniper S.K."/>
            <person name="Young C.R."/>
            <person name="Angers B."/>
            <person name="Qian P.Y."/>
        </authorList>
    </citation>
    <scope>NUCLEOTIDE SEQUENCE</scope>
    <source>
        <strain evidence="20">P08H-3</strain>
    </source>
</reference>
<dbReference type="InterPro" id="IPR042098">
    <property type="entry name" value="TauD-like_sf"/>
</dbReference>
<evidence type="ECO:0000256" key="6">
    <source>
        <dbReference type="ARBA" id="ARBA00016835"/>
    </source>
</evidence>
<accession>A0AAD9IZH9</accession>
<protein>
    <recommendedName>
        <fullName evidence="6">Trimethyllysine dioxygenase, mitochondrial</fullName>
        <ecNumber evidence="5">1.14.11.8</ecNumber>
    </recommendedName>
    <alternativeName>
        <fullName evidence="13">Epsilon-trimethyllysine 2-oxoglutarate dioxygenase</fullName>
    </alternativeName>
    <alternativeName>
        <fullName evidence="12">TML hydroxylase</fullName>
    </alternativeName>
    <alternativeName>
        <fullName evidence="14">TML-alpha-ketoglutarate dioxygenase</fullName>
    </alternativeName>
</protein>
<dbReference type="PANTHER" id="PTHR10696:SF51">
    <property type="entry name" value="TRIMETHYLLYSINE DIOXYGENASE, MITOCHONDRIAL"/>
    <property type="match status" value="1"/>
</dbReference>
<evidence type="ECO:0000256" key="15">
    <source>
        <dbReference type="ARBA" id="ARBA00046008"/>
    </source>
</evidence>
<evidence type="ECO:0000256" key="17">
    <source>
        <dbReference type="SAM" id="MobiDB-lite"/>
    </source>
</evidence>
<keyword evidence="21" id="KW-1185">Reference proteome</keyword>
<evidence type="ECO:0000256" key="16">
    <source>
        <dbReference type="ARBA" id="ARBA00049334"/>
    </source>
</evidence>
<dbReference type="Pfam" id="PF02668">
    <property type="entry name" value="TauD"/>
    <property type="match status" value="1"/>
</dbReference>
<comment type="caution">
    <text evidence="20">The sequence shown here is derived from an EMBL/GenBank/DDBJ whole genome shotgun (WGS) entry which is preliminary data.</text>
</comment>
<dbReference type="Pfam" id="PF06155">
    <property type="entry name" value="GBBH-like_N"/>
    <property type="match status" value="1"/>
</dbReference>
<comment type="cofactor">
    <cofactor evidence="1">
        <name>Fe(2+)</name>
        <dbReference type="ChEBI" id="CHEBI:29033"/>
    </cofactor>
</comment>
<evidence type="ECO:0000256" key="2">
    <source>
        <dbReference type="ARBA" id="ARBA00001961"/>
    </source>
</evidence>
<dbReference type="CDD" id="cd00250">
    <property type="entry name" value="CAS_like"/>
    <property type="match status" value="1"/>
</dbReference>
<evidence type="ECO:0000256" key="13">
    <source>
        <dbReference type="ARBA" id="ARBA00031778"/>
    </source>
</evidence>
<dbReference type="GO" id="GO:0050353">
    <property type="term" value="F:trimethyllysine dioxygenase activity"/>
    <property type="evidence" value="ECO:0007669"/>
    <property type="project" value="UniProtKB-EC"/>
</dbReference>
<feature type="compositionally biased region" description="Pro residues" evidence="17">
    <location>
        <begin position="384"/>
        <end position="403"/>
    </location>
</feature>